<evidence type="ECO:0000256" key="1">
    <source>
        <dbReference type="SAM" id="Phobius"/>
    </source>
</evidence>
<keyword evidence="1" id="KW-0812">Transmembrane</keyword>
<dbReference type="OrthoDB" id="9779183at2"/>
<feature type="transmembrane region" description="Helical" evidence="1">
    <location>
        <begin position="35"/>
        <end position="55"/>
    </location>
</feature>
<comment type="caution">
    <text evidence="3">The sequence shown here is derived from an EMBL/GenBank/DDBJ whole genome shotgun (WGS) entry which is preliminary data.</text>
</comment>
<organism evidence="3 4">
    <name type="scientific">Chelonobacter oris</name>
    <dbReference type="NCBI Taxonomy" id="505317"/>
    <lineage>
        <taxon>Bacteria</taxon>
        <taxon>Pseudomonadati</taxon>
        <taxon>Pseudomonadota</taxon>
        <taxon>Gammaproteobacteria</taxon>
        <taxon>Pasteurellales</taxon>
        <taxon>Pasteurellaceae</taxon>
        <taxon>Chelonobacter</taxon>
    </lineage>
</organism>
<dbReference type="GO" id="GO:0016020">
    <property type="term" value="C:membrane"/>
    <property type="evidence" value="ECO:0007669"/>
    <property type="project" value="InterPro"/>
</dbReference>
<sequence length="227" mass="26505">MKTKYILQVVHDTALTALLLSLMGYHLWGEAIHEWLGVAFLLGVLLHNGLDFYWFKKLFKGEYSAYRTLQTSVNVLVFVAFAAAMTSGLMLSQYVLPDLPIHSNADWVRETHMAGVHWLQLLLGIHLGMHWKMLAGFFHQICKLPAVSFVATRILPLLWAVIATYGLYAFFQRELLPYLFLQVTFAFFDSEESKWLFYWDFFAILIFFAYSTRFLVWLILFRQKDGR</sequence>
<dbReference type="STRING" id="505317.OA57_02485"/>
<dbReference type="GO" id="GO:0022904">
    <property type="term" value="P:respiratory electron transport chain"/>
    <property type="evidence" value="ECO:0007669"/>
    <property type="project" value="InterPro"/>
</dbReference>
<gene>
    <name evidence="3" type="ORF">OA57_02485</name>
</gene>
<feature type="transmembrane region" description="Helical" evidence="1">
    <location>
        <begin position="75"/>
        <end position="96"/>
    </location>
</feature>
<dbReference type="RefSeq" id="WP_034613573.1">
    <property type="nucleotide sequence ID" value="NZ_JSUM01000003.1"/>
</dbReference>
<evidence type="ECO:0000313" key="3">
    <source>
        <dbReference type="EMBL" id="KGQ71320.1"/>
    </source>
</evidence>
<feature type="transmembrane region" description="Helical" evidence="1">
    <location>
        <begin position="150"/>
        <end position="171"/>
    </location>
</feature>
<keyword evidence="1" id="KW-1133">Transmembrane helix</keyword>
<feature type="transmembrane region" description="Helical" evidence="1">
    <location>
        <begin position="9"/>
        <end position="29"/>
    </location>
</feature>
<feature type="transmembrane region" description="Helical" evidence="1">
    <location>
        <begin position="196"/>
        <end position="221"/>
    </location>
</feature>
<keyword evidence="4" id="KW-1185">Reference proteome</keyword>
<dbReference type="Pfam" id="PF14358">
    <property type="entry name" value="DUF4405"/>
    <property type="match status" value="1"/>
</dbReference>
<reference evidence="3 4" key="1">
    <citation type="submission" date="2014-11" db="EMBL/GenBank/DDBJ databases">
        <title>Draft genome sequence of Chelonobacter oris 1662T, associated with respiratory disease in Hermann's Tortoises.</title>
        <authorList>
            <person name="Kudirkiene E."/>
            <person name="Hansen M.J."/>
            <person name="Bojesen A.M."/>
        </authorList>
    </citation>
    <scope>NUCLEOTIDE SEQUENCE [LARGE SCALE GENOMIC DNA]</scope>
    <source>
        <strain evidence="3 4">1662</strain>
    </source>
</reference>
<protein>
    <submittedName>
        <fullName evidence="3">Membrane protein</fullName>
    </submittedName>
</protein>
<evidence type="ECO:0000313" key="4">
    <source>
        <dbReference type="Proteomes" id="UP000030380"/>
    </source>
</evidence>
<dbReference type="InterPro" id="IPR016174">
    <property type="entry name" value="Di-haem_cyt_TM"/>
</dbReference>
<proteinExistence type="predicted"/>
<dbReference type="EMBL" id="JSUM01000003">
    <property type="protein sequence ID" value="KGQ71320.1"/>
    <property type="molecule type" value="Genomic_DNA"/>
</dbReference>
<keyword evidence="1" id="KW-0472">Membrane</keyword>
<dbReference type="InterPro" id="IPR025517">
    <property type="entry name" value="DUF4405"/>
</dbReference>
<dbReference type="SUPFAM" id="SSF81342">
    <property type="entry name" value="Transmembrane di-heme cytochromes"/>
    <property type="match status" value="1"/>
</dbReference>
<accession>A0A0A3AW53</accession>
<dbReference type="Proteomes" id="UP000030380">
    <property type="component" value="Unassembled WGS sequence"/>
</dbReference>
<evidence type="ECO:0000259" key="2">
    <source>
        <dbReference type="Pfam" id="PF14358"/>
    </source>
</evidence>
<name>A0A0A3AW53_9PAST</name>
<feature type="transmembrane region" description="Helical" evidence="1">
    <location>
        <begin position="116"/>
        <end position="138"/>
    </location>
</feature>
<dbReference type="AlphaFoldDB" id="A0A0A3AW53"/>
<feature type="domain" description="Flavinylation-associated cytochrome" evidence="2">
    <location>
        <begin position="73"/>
        <end position="131"/>
    </location>
</feature>